<accession>A0A511YD52</accession>
<protein>
    <submittedName>
        <fullName evidence="2">Phenylacetate--CoA ligase</fullName>
    </submittedName>
</protein>
<evidence type="ECO:0000259" key="1">
    <source>
        <dbReference type="Pfam" id="PF00501"/>
    </source>
</evidence>
<gene>
    <name evidence="2" type="ORF">CLA01_31650</name>
</gene>
<dbReference type="GO" id="GO:0016874">
    <property type="term" value="F:ligase activity"/>
    <property type="evidence" value="ECO:0007669"/>
    <property type="project" value="UniProtKB-KW"/>
</dbReference>
<dbReference type="Gene3D" id="3.30.300.30">
    <property type="match status" value="1"/>
</dbReference>
<dbReference type="Proteomes" id="UP000321150">
    <property type="component" value="Unassembled WGS sequence"/>
</dbReference>
<dbReference type="AlphaFoldDB" id="A0A511YD52"/>
<feature type="domain" description="AMP-dependent synthetase/ligase" evidence="1">
    <location>
        <begin position="54"/>
        <end position="296"/>
    </location>
</feature>
<proteinExistence type="predicted"/>
<dbReference type="InterPro" id="IPR042099">
    <property type="entry name" value="ANL_N_sf"/>
</dbReference>
<dbReference type="InterPro" id="IPR000873">
    <property type="entry name" value="AMP-dep_synth/lig_dom"/>
</dbReference>
<dbReference type="EMBL" id="BJYI01000012">
    <property type="protein sequence ID" value="GEN73093.1"/>
    <property type="molecule type" value="Genomic_DNA"/>
</dbReference>
<reference evidence="2 3" key="1">
    <citation type="submission" date="2019-07" db="EMBL/GenBank/DDBJ databases">
        <title>Whole genome shotgun sequence of Chryseobacterium lathyri NBRC 105250.</title>
        <authorList>
            <person name="Hosoyama A."/>
            <person name="Uohara A."/>
            <person name="Ohji S."/>
            <person name="Ichikawa N."/>
        </authorList>
    </citation>
    <scope>NUCLEOTIDE SEQUENCE [LARGE SCALE GENOMIC DNA]</scope>
    <source>
        <strain evidence="2 3">NBRC 105250</strain>
    </source>
</reference>
<sequence length="437" mass="49844">MFLKIKSLEFYPDIERSDLKDIKKFQEHKLQELLTYLQTHSPFYQRLFKENSINISDIQTLEDLQKIPTTTKNDLQEHNHDFFCISPDKIVDYSTTSGTLGDPVTFGLSDSDLERLAYNEAISFACAGIQKGDVVQMITTIDKRFMAGLAYFLGLRKMGASVVRMGPGIPELQWDSILRYKPKYLITVPSFLLKMIDYAEKHGLDYKNSSVYGAVCIGESIKNQDFTDNILSQKIKEKWNIKLFSTYASTEMSTAFTECEFQIGGHHHPELIITEILDDNGNPVQKGENGELTITTLGVEAVPLLRFKTGDIVKAHYEPCSCGRNTMRLGPVVGRKQQMIKYKGTTLYPPAMNDILNDFNTILCYQIVIQSNEIGLDEIIIKLSTDQDQETFVNEVRDHFRAKLRVSPKIEIVDFDILSKTVFNPNSRKPITFIDLR</sequence>
<dbReference type="PANTHER" id="PTHR43845">
    <property type="entry name" value="BLR5969 PROTEIN"/>
    <property type="match status" value="1"/>
</dbReference>
<name>A0A511YD52_9FLAO</name>
<dbReference type="PANTHER" id="PTHR43845:SF1">
    <property type="entry name" value="BLR5969 PROTEIN"/>
    <property type="match status" value="1"/>
</dbReference>
<organism evidence="2 3">
    <name type="scientific">Chryseobacterium lathyri</name>
    <dbReference type="NCBI Taxonomy" id="395933"/>
    <lineage>
        <taxon>Bacteria</taxon>
        <taxon>Pseudomonadati</taxon>
        <taxon>Bacteroidota</taxon>
        <taxon>Flavobacteriia</taxon>
        <taxon>Flavobacteriales</taxon>
        <taxon>Weeksellaceae</taxon>
        <taxon>Chryseobacterium group</taxon>
        <taxon>Chryseobacterium</taxon>
    </lineage>
</organism>
<dbReference type="Pfam" id="PF00501">
    <property type="entry name" value="AMP-binding"/>
    <property type="match status" value="1"/>
</dbReference>
<dbReference type="SUPFAM" id="SSF56801">
    <property type="entry name" value="Acetyl-CoA synthetase-like"/>
    <property type="match status" value="1"/>
</dbReference>
<keyword evidence="2" id="KW-0436">Ligase</keyword>
<evidence type="ECO:0000313" key="2">
    <source>
        <dbReference type="EMBL" id="GEN73093.1"/>
    </source>
</evidence>
<comment type="caution">
    <text evidence="2">The sequence shown here is derived from an EMBL/GenBank/DDBJ whole genome shotgun (WGS) entry which is preliminary data.</text>
</comment>
<dbReference type="InterPro" id="IPR045851">
    <property type="entry name" value="AMP-bd_C_sf"/>
</dbReference>
<dbReference type="Gene3D" id="3.40.50.12780">
    <property type="entry name" value="N-terminal domain of ligase-like"/>
    <property type="match status" value="1"/>
</dbReference>
<evidence type="ECO:0000313" key="3">
    <source>
        <dbReference type="Proteomes" id="UP000321150"/>
    </source>
</evidence>